<feature type="transmembrane region" description="Helical" evidence="6">
    <location>
        <begin position="72"/>
        <end position="91"/>
    </location>
</feature>
<dbReference type="EMBL" id="JBHLUX010000013">
    <property type="protein sequence ID" value="MFC0469848.1"/>
    <property type="molecule type" value="Genomic_DNA"/>
</dbReference>
<feature type="transmembrane region" description="Helical" evidence="6">
    <location>
        <begin position="273"/>
        <end position="306"/>
    </location>
</feature>
<feature type="transmembrane region" description="Helical" evidence="6">
    <location>
        <begin position="97"/>
        <end position="119"/>
    </location>
</feature>
<accession>A0ABV6K961</accession>
<keyword evidence="3 6" id="KW-0812">Transmembrane</keyword>
<feature type="transmembrane region" description="Helical" evidence="6">
    <location>
        <begin position="242"/>
        <end position="261"/>
    </location>
</feature>
<evidence type="ECO:0000256" key="4">
    <source>
        <dbReference type="ARBA" id="ARBA00022989"/>
    </source>
</evidence>
<dbReference type="SUPFAM" id="SSF103473">
    <property type="entry name" value="MFS general substrate transporter"/>
    <property type="match status" value="1"/>
</dbReference>
<evidence type="ECO:0000256" key="5">
    <source>
        <dbReference type="ARBA" id="ARBA00023136"/>
    </source>
</evidence>
<evidence type="ECO:0000256" key="6">
    <source>
        <dbReference type="SAM" id="Phobius"/>
    </source>
</evidence>
<evidence type="ECO:0000259" key="7">
    <source>
        <dbReference type="PROSITE" id="PS50850"/>
    </source>
</evidence>
<dbReference type="RefSeq" id="WP_335962012.1">
    <property type="nucleotide sequence ID" value="NZ_JAXBLX010000023.1"/>
</dbReference>
<keyword evidence="9" id="KW-1185">Reference proteome</keyword>
<dbReference type="InterPro" id="IPR036259">
    <property type="entry name" value="MFS_trans_sf"/>
</dbReference>
<proteinExistence type="predicted"/>
<dbReference type="Pfam" id="PF07690">
    <property type="entry name" value="MFS_1"/>
    <property type="match status" value="1"/>
</dbReference>
<evidence type="ECO:0000256" key="1">
    <source>
        <dbReference type="ARBA" id="ARBA00004651"/>
    </source>
</evidence>
<feature type="transmembrane region" description="Helical" evidence="6">
    <location>
        <begin position="204"/>
        <end position="230"/>
    </location>
</feature>
<reference evidence="8 9" key="1">
    <citation type="submission" date="2024-09" db="EMBL/GenBank/DDBJ databases">
        <authorList>
            <person name="Sun Q."/>
            <person name="Mori K."/>
        </authorList>
    </citation>
    <scope>NUCLEOTIDE SEQUENCE [LARGE SCALE GENOMIC DNA]</scope>
    <source>
        <strain evidence="8 9">NCAIM B.02610</strain>
    </source>
</reference>
<keyword evidence="2" id="KW-0813">Transport</keyword>
<evidence type="ECO:0000256" key="3">
    <source>
        <dbReference type="ARBA" id="ARBA00022692"/>
    </source>
</evidence>
<dbReference type="PROSITE" id="PS50850">
    <property type="entry name" value="MFS"/>
    <property type="match status" value="1"/>
</dbReference>
<dbReference type="InterPro" id="IPR011701">
    <property type="entry name" value="MFS"/>
</dbReference>
<comment type="caution">
    <text evidence="8">The sequence shown here is derived from an EMBL/GenBank/DDBJ whole genome shotgun (WGS) entry which is preliminary data.</text>
</comment>
<dbReference type="PANTHER" id="PTHR23504:SF15">
    <property type="entry name" value="MAJOR FACILITATOR SUPERFAMILY (MFS) PROFILE DOMAIN-CONTAINING PROTEIN"/>
    <property type="match status" value="1"/>
</dbReference>
<dbReference type="InterPro" id="IPR020846">
    <property type="entry name" value="MFS_dom"/>
</dbReference>
<feature type="transmembrane region" description="Helical" evidence="6">
    <location>
        <begin position="7"/>
        <end position="30"/>
    </location>
</feature>
<feature type="transmembrane region" description="Helical" evidence="6">
    <location>
        <begin position="358"/>
        <end position="379"/>
    </location>
</feature>
<dbReference type="PANTHER" id="PTHR23504">
    <property type="entry name" value="MAJOR FACILITATOR SUPERFAMILY DOMAIN-CONTAINING PROTEIN 10"/>
    <property type="match status" value="1"/>
</dbReference>
<comment type="subcellular location">
    <subcellularLocation>
        <location evidence="1">Cell membrane</location>
        <topology evidence="1">Multi-pass membrane protein</topology>
    </subcellularLocation>
</comment>
<feature type="transmembrane region" description="Helical" evidence="6">
    <location>
        <begin position="131"/>
        <end position="149"/>
    </location>
</feature>
<keyword evidence="5 6" id="KW-0472">Membrane</keyword>
<evidence type="ECO:0000313" key="8">
    <source>
        <dbReference type="EMBL" id="MFC0469848.1"/>
    </source>
</evidence>
<evidence type="ECO:0000313" key="9">
    <source>
        <dbReference type="Proteomes" id="UP001589838"/>
    </source>
</evidence>
<dbReference type="Proteomes" id="UP001589838">
    <property type="component" value="Unassembled WGS sequence"/>
</dbReference>
<feature type="transmembrane region" description="Helical" evidence="6">
    <location>
        <begin position="42"/>
        <end position="60"/>
    </location>
</feature>
<organism evidence="8 9">
    <name type="scientific">Halalkalibacter kiskunsagensis</name>
    <dbReference type="NCBI Taxonomy" id="1548599"/>
    <lineage>
        <taxon>Bacteria</taxon>
        <taxon>Bacillati</taxon>
        <taxon>Bacillota</taxon>
        <taxon>Bacilli</taxon>
        <taxon>Bacillales</taxon>
        <taxon>Bacillaceae</taxon>
        <taxon>Halalkalibacter</taxon>
    </lineage>
</organism>
<gene>
    <name evidence="8" type="ORF">ACFFHM_04690</name>
</gene>
<keyword evidence="4 6" id="KW-1133">Transmembrane helix</keyword>
<dbReference type="InterPro" id="IPR001958">
    <property type="entry name" value="Tet-R_TetA/multi-R_MdtG-like"/>
</dbReference>
<protein>
    <submittedName>
        <fullName evidence="8">MFS transporter</fullName>
    </submittedName>
</protein>
<dbReference type="Gene3D" id="1.20.1250.20">
    <property type="entry name" value="MFS general substrate transporter like domains"/>
    <property type="match status" value="1"/>
</dbReference>
<feature type="transmembrane region" description="Helical" evidence="6">
    <location>
        <begin position="161"/>
        <end position="183"/>
    </location>
</feature>
<name>A0ABV6K961_9BACI</name>
<sequence length="390" mass="41780">MKPKKALPILFLVMFLVMVGFGIIIPVIPFYAEEMGASPTQLGLLMAVYSFMQLLFAPMWGRISDRIGRKPVMMIGILGLALSFFLMAISTQLWMLFAARIIGGFLSSANMPTVMAYVADITTEEDRGKGMGIVGAAIGLGFIFGPAIGGVFSQSSINTPFYIAAVSSLLTFFLVMVSLKESLTAENRKKQSKKKRSLRQTLKGPNSILFSLQLFVSLSLAGLEATFAYFAAEKAGLGALQLGYIFMIMGFAGALVQGGLVGRMTKKFGEGSVIQVGIIISAIGFGLILFIDSFLTAAIFLTVFGIGNGLIRPSVSSLVTKTSTTGHGSMTGLLSSFDSLGRIIGPPLGGWLFSLSFGLPYLSGIILSIIALVFYRVYLAQTRKLHVRSS</sequence>
<evidence type="ECO:0000256" key="2">
    <source>
        <dbReference type="ARBA" id="ARBA00022448"/>
    </source>
</evidence>
<dbReference type="PRINTS" id="PR01035">
    <property type="entry name" value="TCRTETA"/>
</dbReference>
<feature type="domain" description="Major facilitator superfamily (MFS) profile" evidence="7">
    <location>
        <begin position="6"/>
        <end position="383"/>
    </location>
</feature>